<organism evidence="12 13">
    <name type="scientific">Candidatus Hakubella thermalkaliphila</name>
    <dbReference type="NCBI Taxonomy" id="2754717"/>
    <lineage>
        <taxon>Bacteria</taxon>
        <taxon>Bacillati</taxon>
        <taxon>Actinomycetota</taxon>
        <taxon>Actinomycetota incertae sedis</taxon>
        <taxon>Candidatus Hakubellales</taxon>
        <taxon>Candidatus Hakubellaceae</taxon>
        <taxon>Candidatus Hakubella</taxon>
    </lineage>
</organism>
<dbReference type="RefSeq" id="WP_176236973.1">
    <property type="nucleotide sequence ID" value="NZ_BLRU01000094.1"/>
</dbReference>
<proteinExistence type="inferred from homology"/>
<evidence type="ECO:0000256" key="6">
    <source>
        <dbReference type="ARBA" id="ARBA00023235"/>
    </source>
</evidence>
<dbReference type="InterPro" id="IPR005845">
    <property type="entry name" value="A-D-PHexomutase_a/b/a-II"/>
</dbReference>
<feature type="domain" description="Alpha-D-phosphohexomutase alpha/beta/alpha" evidence="9">
    <location>
        <begin position="4"/>
        <end position="134"/>
    </location>
</feature>
<evidence type="ECO:0000256" key="2">
    <source>
        <dbReference type="ARBA" id="ARBA00010231"/>
    </source>
</evidence>
<feature type="domain" description="Alpha-D-phosphohexomutase alpha/beta/alpha" evidence="10">
    <location>
        <begin position="163"/>
        <end position="264"/>
    </location>
</feature>
<dbReference type="Proteomes" id="UP000574717">
    <property type="component" value="Unassembled WGS sequence"/>
</dbReference>
<dbReference type="PANTHER" id="PTHR45745:SF1">
    <property type="entry name" value="PHOSPHOGLUCOMUTASE 2B-RELATED"/>
    <property type="match status" value="1"/>
</dbReference>
<evidence type="ECO:0000313" key="13">
    <source>
        <dbReference type="Proteomes" id="UP000574717"/>
    </source>
</evidence>
<evidence type="ECO:0000256" key="5">
    <source>
        <dbReference type="ARBA" id="ARBA00022842"/>
    </source>
</evidence>
<evidence type="ECO:0000259" key="9">
    <source>
        <dbReference type="Pfam" id="PF02878"/>
    </source>
</evidence>
<dbReference type="GO" id="GO:0006166">
    <property type="term" value="P:purine ribonucleoside salvage"/>
    <property type="evidence" value="ECO:0007669"/>
    <property type="project" value="TreeGrafter"/>
</dbReference>
<feature type="domain" description="Alpha-D-phosphohexomutase alpha/beta/alpha" evidence="11">
    <location>
        <begin position="268"/>
        <end position="380"/>
    </location>
</feature>
<protein>
    <recommendedName>
        <fullName evidence="14">Phosphoglucomutase</fullName>
    </recommendedName>
</protein>
<evidence type="ECO:0000259" key="11">
    <source>
        <dbReference type="Pfam" id="PF02880"/>
    </source>
</evidence>
<dbReference type="AlphaFoldDB" id="A0A6V8NJQ9"/>
<comment type="similarity">
    <text evidence="2 7">Belongs to the phosphohexose mutase family.</text>
</comment>
<dbReference type="SUPFAM" id="SSF53738">
    <property type="entry name" value="Phosphoglucomutase, first 3 domains"/>
    <property type="match status" value="2"/>
</dbReference>
<comment type="caution">
    <text evidence="12">The sequence shown here is derived from an EMBL/GenBank/DDBJ whole genome shotgun (WGS) entry which is preliminary data.</text>
</comment>
<evidence type="ECO:0000259" key="8">
    <source>
        <dbReference type="Pfam" id="PF00408"/>
    </source>
</evidence>
<dbReference type="SUPFAM" id="SSF55957">
    <property type="entry name" value="Phosphoglucomutase, C-terminal domain"/>
    <property type="match status" value="1"/>
</dbReference>
<dbReference type="Gene3D" id="3.30.310.50">
    <property type="entry name" value="Alpha-D-phosphohexomutase, C-terminal domain"/>
    <property type="match status" value="1"/>
</dbReference>
<accession>A0A6V8NJQ9</accession>
<evidence type="ECO:0008006" key="14">
    <source>
        <dbReference type="Google" id="ProtNLM"/>
    </source>
</evidence>
<dbReference type="Pfam" id="PF02879">
    <property type="entry name" value="PGM_PMM_II"/>
    <property type="match status" value="1"/>
</dbReference>
<evidence type="ECO:0000256" key="3">
    <source>
        <dbReference type="ARBA" id="ARBA00022553"/>
    </source>
</evidence>
<keyword evidence="4 7" id="KW-0479">Metal-binding</keyword>
<dbReference type="Pfam" id="PF00408">
    <property type="entry name" value="PGM_PMM_IV"/>
    <property type="match status" value="1"/>
</dbReference>
<dbReference type="InterPro" id="IPR005844">
    <property type="entry name" value="A-D-PHexomutase_a/b/a-I"/>
</dbReference>
<dbReference type="InterPro" id="IPR005846">
    <property type="entry name" value="A-D-PHexomutase_a/b/a-III"/>
</dbReference>
<dbReference type="CDD" id="cd05800">
    <property type="entry name" value="PGM_like2"/>
    <property type="match status" value="1"/>
</dbReference>
<evidence type="ECO:0000256" key="1">
    <source>
        <dbReference type="ARBA" id="ARBA00001946"/>
    </source>
</evidence>
<comment type="cofactor">
    <cofactor evidence="1">
        <name>Mg(2+)</name>
        <dbReference type="ChEBI" id="CHEBI:18420"/>
    </cofactor>
</comment>
<reference evidence="12 13" key="1">
    <citation type="journal article" date="2020" name="Front. Microbiol.">
        <title>Single-cell genomics of novel Actinobacteria with the Wood-Ljungdahl pathway discovered in a serpentinizing system.</title>
        <authorList>
            <person name="Merino N."/>
            <person name="Kawai M."/>
            <person name="Boyd E.S."/>
            <person name="Colman D.R."/>
            <person name="McGlynn S.E."/>
            <person name="Nealson K.H."/>
            <person name="Kurokawa K."/>
            <person name="Hongoh Y."/>
        </authorList>
    </citation>
    <scope>NUCLEOTIDE SEQUENCE [LARGE SCALE GENOMIC DNA]</scope>
    <source>
        <strain evidence="12 13">S03</strain>
    </source>
</reference>
<evidence type="ECO:0000313" key="12">
    <source>
        <dbReference type="EMBL" id="GFP19540.1"/>
    </source>
</evidence>
<keyword evidence="5 7" id="KW-0460">Magnesium</keyword>
<dbReference type="GO" id="GO:0000287">
    <property type="term" value="F:magnesium ion binding"/>
    <property type="evidence" value="ECO:0007669"/>
    <property type="project" value="InterPro"/>
</dbReference>
<sequence>MKFVFGTDGWRDIIADGFTFENVRVVSQAVCDYHRARNLSPRIALGYDTRFLSDLFAENVALVAAGNGIQVTMSHSFVPTPALAYETYSGGYDGGIMITASHNPPQYNGFKVKASFGGSAPPETVDGISRILEDNLGRKRGHEMLRREEAQERGLLRRHNMVEKYRQHLVSLVDTERICATSPRVCADPMYGAAQGFLGSLLEEVGCRVEEINSEQNPIFGGVNPEPIAKNLSKLRSRVLAGGFDLGIAVDGDGDRVGAIDERGNFVNSHQIFALLLRQLVKNKGLDGSVVRTISTTSLIDLMAEAYGKKVLVTPVGFKYVAQHILKGGVLMGGEESGGIWVQGHIPERDGALMGCLLAELISYEGRGLGELLDDLRKEYGEFLYWRGDVEVDEGRKREIQKELSFFDPGPRLGEKVKEISRIDGLKYIFQDHSWLMIRPSGTEHVVRIYAEASSEERLKNLMEVGLDFVRG</sequence>
<dbReference type="InterPro" id="IPR036900">
    <property type="entry name" value="A-D-PHexomutase_C_sf"/>
</dbReference>
<evidence type="ECO:0000259" key="10">
    <source>
        <dbReference type="Pfam" id="PF02879"/>
    </source>
</evidence>
<dbReference type="Gene3D" id="3.40.120.10">
    <property type="entry name" value="Alpha-D-Glucose-1,6-Bisphosphate, subunit A, domain 3"/>
    <property type="match status" value="3"/>
</dbReference>
<keyword evidence="6" id="KW-0413">Isomerase</keyword>
<evidence type="ECO:0000256" key="4">
    <source>
        <dbReference type="ARBA" id="ARBA00022723"/>
    </source>
</evidence>
<dbReference type="InterPro" id="IPR005843">
    <property type="entry name" value="A-D-PHexomutase_C"/>
</dbReference>
<dbReference type="PANTHER" id="PTHR45745">
    <property type="entry name" value="PHOSPHOMANNOMUTASE 45A"/>
    <property type="match status" value="1"/>
</dbReference>
<gene>
    <name evidence="12" type="ORF">HKBW3S03_01045</name>
</gene>
<dbReference type="InterPro" id="IPR016066">
    <property type="entry name" value="A-D-PHexomutase_CS"/>
</dbReference>
<feature type="domain" description="Alpha-D-phosphohexomutase C-terminal" evidence="8">
    <location>
        <begin position="416"/>
        <end position="464"/>
    </location>
</feature>
<evidence type="ECO:0000256" key="7">
    <source>
        <dbReference type="RuleBase" id="RU004326"/>
    </source>
</evidence>
<dbReference type="GO" id="GO:0008973">
    <property type="term" value="F:phosphopentomutase activity"/>
    <property type="evidence" value="ECO:0007669"/>
    <property type="project" value="TreeGrafter"/>
</dbReference>
<dbReference type="EMBL" id="BLRU01000094">
    <property type="protein sequence ID" value="GFP19540.1"/>
    <property type="molecule type" value="Genomic_DNA"/>
</dbReference>
<dbReference type="InterPro" id="IPR016055">
    <property type="entry name" value="A-D-PHexomutase_a/b/a-I/II/III"/>
</dbReference>
<dbReference type="PRINTS" id="PR00509">
    <property type="entry name" value="PGMPMM"/>
</dbReference>
<keyword evidence="3" id="KW-0597">Phosphoprotein</keyword>
<dbReference type="InterPro" id="IPR005841">
    <property type="entry name" value="Alpha-D-phosphohexomutase_SF"/>
</dbReference>
<dbReference type="PROSITE" id="PS00710">
    <property type="entry name" value="PGM_PMM"/>
    <property type="match status" value="1"/>
</dbReference>
<dbReference type="GO" id="GO:0005975">
    <property type="term" value="P:carbohydrate metabolic process"/>
    <property type="evidence" value="ECO:0007669"/>
    <property type="project" value="InterPro"/>
</dbReference>
<dbReference type="Pfam" id="PF02880">
    <property type="entry name" value="PGM_PMM_III"/>
    <property type="match status" value="1"/>
</dbReference>
<dbReference type="Pfam" id="PF02878">
    <property type="entry name" value="PGM_PMM_I"/>
    <property type="match status" value="1"/>
</dbReference>
<name>A0A6V8NJQ9_9ACTN</name>